<accession>A0A9X0U4Q1</accession>
<name>A0A9X0U4Q1_9BACT</name>
<evidence type="ECO:0000313" key="2">
    <source>
        <dbReference type="Proteomes" id="UP000535182"/>
    </source>
</evidence>
<comment type="caution">
    <text evidence="1">The sequence shown here is derived from an EMBL/GenBank/DDBJ whole genome shotgun (WGS) entry which is preliminary data.</text>
</comment>
<dbReference type="Proteomes" id="UP000535182">
    <property type="component" value="Unassembled WGS sequence"/>
</dbReference>
<dbReference type="EMBL" id="JACHEB010000005">
    <property type="protein sequence ID" value="MBB5329200.1"/>
    <property type="molecule type" value="Genomic_DNA"/>
</dbReference>
<keyword evidence="2" id="KW-1185">Reference proteome</keyword>
<protein>
    <submittedName>
        <fullName evidence="1">Uncharacterized protein</fullName>
    </submittedName>
</protein>
<gene>
    <name evidence="1" type="ORF">HDF14_002816</name>
</gene>
<dbReference type="AlphaFoldDB" id="A0A9X0U4Q1"/>
<sequence length="94" mass="10536">MPSDDRKPWHALVEKALRTAQNRGVPFTIEQMLNGVGLFSWTLDRAQAITYANKLLAESSAENPAIERLNRKPYHGAVEQAVEMMMHRGGESIS</sequence>
<proteinExistence type="predicted"/>
<evidence type="ECO:0000313" key="1">
    <source>
        <dbReference type="EMBL" id="MBB5329200.1"/>
    </source>
</evidence>
<organism evidence="1 2">
    <name type="scientific">Tunturiibacter gelidiferens</name>
    <dbReference type="NCBI Taxonomy" id="3069689"/>
    <lineage>
        <taxon>Bacteria</taxon>
        <taxon>Pseudomonadati</taxon>
        <taxon>Acidobacteriota</taxon>
        <taxon>Terriglobia</taxon>
        <taxon>Terriglobales</taxon>
        <taxon>Acidobacteriaceae</taxon>
        <taxon>Tunturiibacter</taxon>
    </lineage>
</organism>
<feature type="non-terminal residue" evidence="1">
    <location>
        <position position="94"/>
    </location>
</feature>
<dbReference type="RefSeq" id="WP_183977416.1">
    <property type="nucleotide sequence ID" value="NZ_JACHEB010000005.1"/>
</dbReference>
<reference evidence="1 2" key="1">
    <citation type="submission" date="2020-08" db="EMBL/GenBank/DDBJ databases">
        <title>Genomic Encyclopedia of Type Strains, Phase IV (KMG-V): Genome sequencing to study the core and pangenomes of soil and plant-associated prokaryotes.</title>
        <authorList>
            <person name="Whitman W."/>
        </authorList>
    </citation>
    <scope>NUCLEOTIDE SEQUENCE [LARGE SCALE GENOMIC DNA]</scope>
    <source>
        <strain evidence="1 2">X5P2</strain>
    </source>
</reference>